<feature type="compositionally biased region" description="Pro residues" evidence="1">
    <location>
        <begin position="1996"/>
        <end position="2016"/>
    </location>
</feature>
<feature type="region of interest" description="Disordered" evidence="1">
    <location>
        <begin position="2686"/>
        <end position="2779"/>
    </location>
</feature>
<feature type="region of interest" description="Disordered" evidence="1">
    <location>
        <begin position="1483"/>
        <end position="1530"/>
    </location>
</feature>
<protein>
    <submittedName>
        <fullName evidence="2">Uncharacterized protein</fullName>
    </submittedName>
</protein>
<feature type="compositionally biased region" description="Polar residues" evidence="1">
    <location>
        <begin position="840"/>
        <end position="854"/>
    </location>
</feature>
<dbReference type="EMBL" id="LN714497">
    <property type="protein sequence ID" value="CEL74049.1"/>
    <property type="molecule type" value="Genomic_DNA"/>
</dbReference>
<feature type="region of interest" description="Disordered" evidence="1">
    <location>
        <begin position="1751"/>
        <end position="1828"/>
    </location>
</feature>
<feature type="compositionally biased region" description="Polar residues" evidence="1">
    <location>
        <begin position="1516"/>
        <end position="1530"/>
    </location>
</feature>
<feature type="region of interest" description="Disordered" evidence="1">
    <location>
        <begin position="1874"/>
        <end position="1958"/>
    </location>
</feature>
<feature type="compositionally biased region" description="Basic and acidic residues" evidence="1">
    <location>
        <begin position="39"/>
        <end position="50"/>
    </location>
</feature>
<proteinExistence type="predicted"/>
<feature type="region of interest" description="Disordered" evidence="1">
    <location>
        <begin position="2457"/>
        <end position="2477"/>
    </location>
</feature>
<feature type="compositionally biased region" description="Polar residues" evidence="1">
    <location>
        <begin position="2900"/>
        <end position="2911"/>
    </location>
</feature>
<feature type="compositionally biased region" description="Basic and acidic residues" evidence="1">
    <location>
        <begin position="1777"/>
        <end position="1794"/>
    </location>
</feature>
<feature type="compositionally biased region" description="Polar residues" evidence="1">
    <location>
        <begin position="194"/>
        <end position="203"/>
    </location>
</feature>
<feature type="region of interest" description="Disordered" evidence="1">
    <location>
        <begin position="324"/>
        <end position="393"/>
    </location>
</feature>
<feature type="compositionally biased region" description="Polar residues" evidence="1">
    <location>
        <begin position="2042"/>
        <end position="2053"/>
    </location>
</feature>
<feature type="region of interest" description="Disordered" evidence="1">
    <location>
        <begin position="2546"/>
        <end position="2656"/>
    </location>
</feature>
<feature type="region of interest" description="Disordered" evidence="1">
    <location>
        <begin position="2130"/>
        <end position="2204"/>
    </location>
</feature>
<evidence type="ECO:0000313" key="2">
    <source>
        <dbReference type="EMBL" id="CEL74049.1"/>
    </source>
</evidence>
<organism evidence="2">
    <name type="scientific">Toxoplasma gondii (strain ATCC 50861 / VEG)</name>
    <dbReference type="NCBI Taxonomy" id="432359"/>
    <lineage>
        <taxon>Eukaryota</taxon>
        <taxon>Sar</taxon>
        <taxon>Alveolata</taxon>
        <taxon>Apicomplexa</taxon>
        <taxon>Conoidasida</taxon>
        <taxon>Coccidia</taxon>
        <taxon>Eucoccidiorida</taxon>
        <taxon>Eimeriorina</taxon>
        <taxon>Sarcocystidae</taxon>
        <taxon>Toxoplasma</taxon>
    </lineage>
</organism>
<feature type="compositionally biased region" description="Basic and acidic residues" evidence="1">
    <location>
        <begin position="2727"/>
        <end position="2740"/>
    </location>
</feature>
<feature type="compositionally biased region" description="Basic and acidic residues" evidence="1">
    <location>
        <begin position="1429"/>
        <end position="1441"/>
    </location>
</feature>
<feature type="compositionally biased region" description="Basic residues" evidence="1">
    <location>
        <begin position="2913"/>
        <end position="2925"/>
    </location>
</feature>
<feature type="region of interest" description="Disordered" evidence="1">
    <location>
        <begin position="2375"/>
        <end position="2397"/>
    </location>
</feature>
<feature type="compositionally biased region" description="Basic and acidic residues" evidence="1">
    <location>
        <begin position="2458"/>
        <end position="2469"/>
    </location>
</feature>
<feature type="region of interest" description="Disordered" evidence="1">
    <location>
        <begin position="2845"/>
        <end position="2944"/>
    </location>
</feature>
<feature type="compositionally biased region" description="Basic and acidic residues" evidence="1">
    <location>
        <begin position="2136"/>
        <end position="2163"/>
    </location>
</feature>
<evidence type="ECO:0000256" key="1">
    <source>
        <dbReference type="SAM" id="MobiDB-lite"/>
    </source>
</evidence>
<feature type="region of interest" description="Disordered" evidence="1">
    <location>
        <begin position="1170"/>
        <end position="1193"/>
    </location>
</feature>
<gene>
    <name evidence="2" type="ORF">BN1205_048940</name>
</gene>
<sequence>MGNEQGALERAQNRFNDLSPPGPQGHLKTPAQSGATVGTREESTAVKKEGSTSFPINSPRDIAHVETDQTKFNKPSTTPLARDDVARTMCREDDKYAVDTVAPSSLTTEGPHKKKERGPTEGAEDGKSIASDNGDNIERKTNSSTLEISAPLFTDPGGSDGARPEESSSSCILSRDNMTPPFGEVNRNDKEQQVNETLDTSSGHSDHITHGGNHPHFSPTGETVYPLPALLHVWKKTNCYSERDKKVALRNCISHTEDCRGENEEDRTPLTGWRLCERVAYCESSPPSARRGSADTSPITACGSPAGQFQHRILTSIAALGVPPMERPVPSPTRSAAVPPPPPLSCHQPHRDGSSPLRGQSSPVFDASSPPVHATSAETETGTPSSVEKTAPRRTRLNPLAPVFEPHQNFQQLQLLQHLRAATTVSGASTTCSLRSTQGAPSLLTSIVLRDTRAPVGRTVSYVFPQRHSCSPILRCSSTGPSMAEHRPLLVPHPPLSGSRMGRLGAAKRGMTSSAQQASAPPRYPTMPRHSWYGPHSPGGTAWWLGVGRSGAPGTSRGLEGRLAEVVDPAEANKLLLQLGRQVRLTHLQVQAVVKKAGPSGLRLTNLPAAFLKEHNAVLDLRSLGLVQIRELIAGMGRTLRLEADDEDPLTLQEAAAGRTGSTCRAAHPEKRSLSLPPVVAAVAGLAPDPTEETTGKMQEFPSQRAQPGGGVHEHPGLQGGTNLTADLTTSLDTPQFFALDEDSCLILKLGEPLPPVMKELLQHLLISLVADALHHASPPTFAASPTNWPLTRPHAGLLKPPTPPGSLVTATSPEALSPEDYLLSESPEVRAPSLKPPCASNSPDPTCFPSPTENMRVVPQTKETERDSGVKGKPGAPRFAEGTGNTKFASPSYGKKNKGIPIHILPALWQLKYGLRCNLSAMLETCGYTSLRAFIVDELPSLHISPAGSLVTLRLTPTSPRSLAPEALATLGAAAGGKQVLQDDSKAALQTSGSAPPAQPNTALSLSRVIDVVTEGRDKQSVITIKELISKSPLDTNGTPHPTIEAVATAAAAAVQASGVSLPTLLAALSSAARRQAGRGADPGPPTEGGTKCGGRPHALGSVRPTAAASKPRVSPGEAPLAGSSGAKEGAWPPVEGSAKSHLPSPVTMETILCNSAYSKQVADTTTFEESLSSQGLSHSSPNAIQETAPPESASRLFACKERPPDTCLVARPQSQDLACVDIDSDTGVTAQKSPAPNKKHKNKQLPGSPPKCGQVSRLHLHRMLYEAIAMGCEKRGRRWARGEDLIELEEELQQYATAALRGKEIASSKLPGGQGRSSPSVSDEPNAPPKPEQTKEPSSDLGFSSSLPSACQKGGEKNGRLEFFSPRATLQTGDRKNRGDNSTEEDTLEETGHNGTGYTLSSAAVKDDETDGEEKKTETEVGNSTPEAREEAEPDDARLQRRRMKKREKKEKKKRKKERLRALDEHEQEQKRLLSLMDLLQLPSSPPSAPRFSPETPSPFSLAGDEEIPISPFSLASPSRGQTHSCDTATQPSTLNQLLGSCGQSSTALRNETTKIVPVLHVTGTSDAAASASLAVRRLPGESISSATPSRLPMSQVRLSLSPEELATELQSYHNRAVGMLVSAIKVEWERHFGPQTPSLQAYMDHFQVRQLKALLLEVPNLLILGCGGKMRVSTLEHAMQFCNPFPPPSTVFISSSGKKVNLPLTMTPTSPLPWFRAHAYTHGEGSGCASALPHLKQLTVPDVAAVQPSQGEACGGGETHEEREQGYTKHHGGRDREARLRDDKARGDEGQRGTGNAPMGTYKRGKAQCRSMSKRFQSGDSNGADLRRLREGDREHDNATAISPLLATRPGPPQHAVNSVEALPLSAHCRRAPSRRLGPGSGGDCSPSSPFLVAQSASHQRKPDDMAEGQHVSPRQPGFTCVWDNQAGPSRYGLVSQKAQPPHGPSLTTSAEPHRHMREDALETLWKTAMAVQPQRGTGVINPFSASESFYTVPPPGLNRSPPSPPPVQPLPPATTSHDSSPPSMLPRPPAEGGALSNPWDSSKWLSPSPSQTEIQCRALGHVPKLLPPNTLTDLGRLLVGLLLMDSVTGNAAAAVAGLGSAPEAPEEPAGYGPVSALLPLLTHVKGVQQPHRGSEDLRRQREQGRARENREPKRQDETQRSLTPDVDARRQPPSFQAPCASTLHTSPIPESFTPAEPFLRPPKFLSVPQWSRALEHAEDNPENRGKLRNLPPYSEVHHLFPEPPRLAAPFTASPVTYGSHAMPRDMILQENDCCRARDNLGCLNEEGGTAHGPQRLNLRSHMKSRLTLLENGQMHAPTPGAWHQALPSSFGFSSTAFPSAAVSTHQMQSPGHLSVVAEAFGTGEKQYDRDAVSPQARSMETEANRQPGGTQRATPALRALESQPSGAVRPPLLQTFFQADTATACPSCDAGPAPSGAVVGPWTGNREQQFFAEDDARRKIPERPTHGTGQDADSLMRQMSCTEDKKTDAGGYWGAPSCLSVAPRRDLEHRERVYPGRRNHARAPNCMPHEPLERPVHKNTDVPCAAVDSSPYPPDSDSQDDRRLASSCVSSGEETELGQEIRIGAWRPGASSFERHQRKPQENSNGERRIITRREKPQTRRAGNDIEVERNEHSEASLSRATRGREVGDTGENIKTGVSEVEWTKKSLDVHVEKGDAVVSHSRIGAAQDSSRNTEGKLVMPWTRLHPTRRTDSGLPRIHRRKDAPPRRAKALEMARKSGSSSAGGGTTPKEPAYSRSSRFSSSEPSHYASSLSSPFGARVPVLGVQAVNRRGRARTKTGGAEEDSSATRRQATISLEGCRESVKKPVKSLPLTSQKVLRAADAASTVKTRRDKGRHKTNTKECTSPDSPELREHEARTRNLERRNNSHRGRDKIRTSGSRKTATSIQHHGGKCKKSLLWRKKSSEEETSVAGYRMGSYHL</sequence>
<feature type="compositionally biased region" description="Basic and acidic residues" evidence="1">
    <location>
        <begin position="1761"/>
        <end position="1770"/>
    </location>
</feature>
<feature type="region of interest" description="Disordered" evidence="1">
    <location>
        <begin position="65"/>
        <end position="84"/>
    </location>
</feature>
<feature type="compositionally biased region" description="Polar residues" evidence="1">
    <location>
        <begin position="2768"/>
        <end position="2778"/>
    </location>
</feature>
<accession>A0A0F7UYF6</accession>
<feature type="region of interest" description="Disordered" evidence="1">
    <location>
        <begin position="94"/>
        <end position="220"/>
    </location>
</feature>
<feature type="compositionally biased region" description="Basic residues" evidence="1">
    <location>
        <begin position="2852"/>
        <end position="2862"/>
    </location>
</feature>
<feature type="region of interest" description="Disordered" evidence="1">
    <location>
        <begin position="1077"/>
        <end position="1144"/>
    </location>
</feature>
<feature type="compositionally biased region" description="Basic residues" evidence="1">
    <location>
        <begin position="1442"/>
        <end position="1461"/>
    </location>
</feature>
<feature type="compositionally biased region" description="Polar residues" evidence="1">
    <location>
        <begin position="2017"/>
        <end position="2026"/>
    </location>
</feature>
<feature type="region of interest" description="Disordered" evidence="1">
    <location>
        <begin position="1994"/>
        <end position="2053"/>
    </location>
</feature>
<feature type="region of interest" description="Disordered" evidence="1">
    <location>
        <begin position="1229"/>
        <end position="1255"/>
    </location>
</feature>
<feature type="region of interest" description="Disordered" evidence="1">
    <location>
        <begin position="1"/>
        <end position="60"/>
    </location>
</feature>
<feature type="region of interest" description="Disordered" evidence="1">
    <location>
        <begin position="1307"/>
        <end position="1468"/>
    </location>
</feature>
<feature type="compositionally biased region" description="Low complexity" evidence="1">
    <location>
        <begin position="1341"/>
        <end position="1351"/>
    </location>
</feature>
<feature type="compositionally biased region" description="Polar residues" evidence="1">
    <location>
        <begin position="1813"/>
        <end position="1824"/>
    </location>
</feature>
<feature type="compositionally biased region" description="Low complexity" evidence="1">
    <location>
        <begin position="1172"/>
        <end position="1182"/>
    </location>
</feature>
<feature type="compositionally biased region" description="Polar residues" evidence="1">
    <location>
        <begin position="376"/>
        <end position="388"/>
    </location>
</feature>
<reference evidence="2" key="1">
    <citation type="journal article" date="2015" name="PLoS ONE">
        <title>Comprehensive Evaluation of Toxoplasma gondii VEG and Neospora caninum LIV Genomes with Tachyzoite Stage Transcriptome and Proteome Defines Novel Transcript Features.</title>
        <authorList>
            <person name="Ramaprasad A."/>
            <person name="Mourier T."/>
            <person name="Naeem R."/>
            <person name="Malas T.B."/>
            <person name="Moussa E."/>
            <person name="Panigrahi A."/>
            <person name="Vermont S.J."/>
            <person name="Otto T.D."/>
            <person name="Wastling J."/>
            <person name="Pain A."/>
        </authorList>
    </citation>
    <scope>NUCLEOTIDE SEQUENCE</scope>
    <source>
        <strain evidence="2">VEG</strain>
    </source>
</reference>
<name>A0A0F7UYF6_TOXGV</name>
<feature type="region of interest" description="Disordered" evidence="1">
    <location>
        <begin position="2791"/>
        <end position="2815"/>
    </location>
</feature>
<feature type="region of interest" description="Disordered" evidence="1">
    <location>
        <begin position="284"/>
        <end position="305"/>
    </location>
</feature>
<feature type="compositionally biased region" description="Basic and acidic residues" evidence="1">
    <location>
        <begin position="2597"/>
        <end position="2639"/>
    </location>
</feature>
<feature type="compositionally biased region" description="Basic and acidic residues" evidence="1">
    <location>
        <begin position="2873"/>
        <end position="2889"/>
    </location>
</feature>
<feature type="region of interest" description="Disordered" evidence="1">
    <location>
        <begin position="833"/>
        <end position="893"/>
    </location>
</feature>